<dbReference type="PRINTS" id="PR00116">
    <property type="entry name" value="ARGINASE"/>
</dbReference>
<dbReference type="OrthoDB" id="9789727at2"/>
<name>C3X8A2_OXAFO</name>
<dbReference type="PANTHER" id="PTHR43782">
    <property type="entry name" value="ARGINASE"/>
    <property type="match status" value="1"/>
</dbReference>
<dbReference type="AlphaFoldDB" id="C3X8A2"/>
<organism evidence="5 6">
    <name type="scientific">Oxalobacter formigenes OXCC13</name>
    <dbReference type="NCBI Taxonomy" id="556269"/>
    <lineage>
        <taxon>Bacteria</taxon>
        <taxon>Pseudomonadati</taxon>
        <taxon>Pseudomonadota</taxon>
        <taxon>Betaproteobacteria</taxon>
        <taxon>Burkholderiales</taxon>
        <taxon>Oxalobacteraceae</taxon>
        <taxon>Oxalobacter</taxon>
    </lineage>
</organism>
<proteinExistence type="inferred from homology"/>
<protein>
    <submittedName>
        <fullName evidence="5">Arginase family protein</fullName>
    </submittedName>
</protein>
<dbReference type="PANTHER" id="PTHR43782:SF3">
    <property type="entry name" value="ARGINASE"/>
    <property type="match status" value="1"/>
</dbReference>
<evidence type="ECO:0000256" key="1">
    <source>
        <dbReference type="ARBA" id="ARBA00022723"/>
    </source>
</evidence>
<dbReference type="InterPro" id="IPR006035">
    <property type="entry name" value="Ureohydrolase"/>
</dbReference>
<dbReference type="GeneID" id="77135630"/>
<dbReference type="EMBL" id="GG658170">
    <property type="protein sequence ID" value="EEO29428.1"/>
    <property type="molecule type" value="Genomic_DNA"/>
</dbReference>
<sequence>MPIPEKTSVTSGDIKSETSVLRLIYPQWQGGIVDHWMPDLLPEDASKGYFLGAQLLKMLAPESTAMTAEVPVSLDIRDRAVEKGISARRVIMKQTGAALDIVRENAPEKIVTLGGECSVSVVPFTYLVAKYPDDVAIVWLDAHPDVNLPYDEYKGYHAMALTACLGMGDEEIMRMLPGKVAARNALIVGLRSWDTGMRQRQQELGIKGLSPADVAEDSKAILDWLKTTGVSKVLVHFDLDVLDPAEIIAGVGVEPDGMEIAEAVRVINDIATHYELVGLTVAEFMPRIAIRMKRMLDGLPLLKD</sequence>
<dbReference type="GO" id="GO:0004053">
    <property type="term" value="F:arginase activity"/>
    <property type="evidence" value="ECO:0007669"/>
    <property type="project" value="TreeGrafter"/>
</dbReference>
<dbReference type="SUPFAM" id="SSF52768">
    <property type="entry name" value="Arginase/deacetylase"/>
    <property type="match status" value="1"/>
</dbReference>
<evidence type="ECO:0000256" key="4">
    <source>
        <dbReference type="PROSITE-ProRule" id="PRU00742"/>
    </source>
</evidence>
<comment type="similarity">
    <text evidence="4">Belongs to the arginase family.</text>
</comment>
<evidence type="ECO:0000313" key="6">
    <source>
        <dbReference type="Proteomes" id="UP000005089"/>
    </source>
</evidence>
<dbReference type="GO" id="GO:0005829">
    <property type="term" value="C:cytosol"/>
    <property type="evidence" value="ECO:0007669"/>
    <property type="project" value="TreeGrafter"/>
</dbReference>
<keyword evidence="3" id="KW-0464">Manganese</keyword>
<dbReference type="Proteomes" id="UP000005089">
    <property type="component" value="Unassembled WGS sequence"/>
</dbReference>
<dbReference type="eggNOG" id="COG0010">
    <property type="taxonomic scope" value="Bacteria"/>
</dbReference>
<accession>C3X8A2</accession>
<dbReference type="STRING" id="847.BRW83_1790"/>
<keyword evidence="6" id="KW-1185">Reference proteome</keyword>
<dbReference type="InterPro" id="IPR023696">
    <property type="entry name" value="Ureohydrolase_dom_sf"/>
</dbReference>
<dbReference type="CDD" id="cd09999">
    <property type="entry name" value="Arginase-like_1"/>
    <property type="match status" value="1"/>
</dbReference>
<keyword evidence="1" id="KW-0479">Metal-binding</keyword>
<dbReference type="PROSITE" id="PS51409">
    <property type="entry name" value="ARGINASE_2"/>
    <property type="match status" value="1"/>
</dbReference>
<evidence type="ECO:0000256" key="3">
    <source>
        <dbReference type="ARBA" id="ARBA00023211"/>
    </source>
</evidence>
<dbReference type="Pfam" id="PF00491">
    <property type="entry name" value="Arginase"/>
    <property type="match status" value="1"/>
</dbReference>
<evidence type="ECO:0000313" key="5">
    <source>
        <dbReference type="EMBL" id="EEO29428.1"/>
    </source>
</evidence>
<dbReference type="Gene3D" id="3.40.800.10">
    <property type="entry name" value="Ureohydrolase domain"/>
    <property type="match status" value="1"/>
</dbReference>
<dbReference type="HOGENOM" id="CLU_085654_1_0_4"/>
<dbReference type="GO" id="GO:0030145">
    <property type="term" value="F:manganese ion binding"/>
    <property type="evidence" value="ECO:0007669"/>
    <property type="project" value="TreeGrafter"/>
</dbReference>
<dbReference type="RefSeq" id="WP_005879887.1">
    <property type="nucleotide sequence ID" value="NZ_CP019430.1"/>
</dbReference>
<reference evidence="5 6" key="1">
    <citation type="submission" date="2009-02" db="EMBL/GenBank/DDBJ databases">
        <title>The Genome Sequence of Oxalobacter formigenes OXCC13.</title>
        <authorList>
            <consortium name="The Broad Institute Genome Sequencing Platform"/>
            <person name="Ward D."/>
            <person name="Young S.K."/>
            <person name="Kodira C.D."/>
            <person name="Zeng Q."/>
            <person name="Koehrsen M."/>
            <person name="Alvarado L."/>
            <person name="Berlin A."/>
            <person name="Borenstein D."/>
            <person name="Chen Z."/>
            <person name="Engels R."/>
            <person name="Freedman E."/>
            <person name="Gellesch M."/>
            <person name="Goldberg J."/>
            <person name="Griggs A."/>
            <person name="Gujja S."/>
            <person name="Heiman D."/>
            <person name="Hepburn T."/>
            <person name="Howarth C."/>
            <person name="Jen D."/>
            <person name="Larson L."/>
            <person name="Lewis B."/>
            <person name="Mehta T."/>
            <person name="Park D."/>
            <person name="Pearson M."/>
            <person name="Roberts A."/>
            <person name="Saif S."/>
            <person name="Shea T."/>
            <person name="Shenoy N."/>
            <person name="Sisk P."/>
            <person name="Stolte C."/>
            <person name="Sykes S."/>
            <person name="Walk T."/>
            <person name="White J."/>
            <person name="Yandava C."/>
            <person name="Allison M.J."/>
            <person name="Lander E."/>
            <person name="Nusbaum C."/>
            <person name="Galagan J."/>
            <person name="Birren B."/>
        </authorList>
    </citation>
    <scope>NUCLEOTIDE SEQUENCE [LARGE SCALE GENOMIC DNA]</scope>
    <source>
        <strain evidence="5 6">OXCC13</strain>
    </source>
</reference>
<evidence type="ECO:0000256" key="2">
    <source>
        <dbReference type="ARBA" id="ARBA00022801"/>
    </source>
</evidence>
<gene>
    <name evidence="5" type="ORF">OFBG_00456</name>
</gene>
<keyword evidence="2" id="KW-0378">Hydrolase</keyword>